<dbReference type="RefSeq" id="WP_285971704.1">
    <property type="nucleotide sequence ID" value="NZ_CP127294.1"/>
</dbReference>
<proteinExistence type="predicted"/>
<sequence length="182" mass="18819">MTYGTNDGSTTGTPGGGSATTTGPFKSPGDQTPPPVDNQWIPQGTVTTPPAVPGGAEHPGKGVTTVNTEAMRTFATNMQTLADGPLKDLPGQLDGITVKPGIFATANGKITQPIVGPGGVRDTTRATIQDLITSLHDLSEAVNTASKAYDDADEANNMTMDKYNQYFGNVSNEINNAGNKHS</sequence>
<dbReference type="AlphaFoldDB" id="A0A9Y2IKL7"/>
<accession>A0A9Y2IKL7</accession>
<evidence type="ECO:0000313" key="3">
    <source>
        <dbReference type="Proteomes" id="UP001236014"/>
    </source>
</evidence>
<feature type="compositionally biased region" description="Low complexity" evidence="1">
    <location>
        <begin position="1"/>
        <end position="12"/>
    </location>
</feature>
<dbReference type="Proteomes" id="UP001236014">
    <property type="component" value="Chromosome"/>
</dbReference>
<protein>
    <submittedName>
        <fullName evidence="2">Uncharacterized protein</fullName>
    </submittedName>
</protein>
<keyword evidence="3" id="KW-1185">Reference proteome</keyword>
<gene>
    <name evidence="2" type="ORF">QRX50_10165</name>
</gene>
<dbReference type="EMBL" id="CP127294">
    <property type="protein sequence ID" value="WIX81094.1"/>
    <property type="molecule type" value="Genomic_DNA"/>
</dbReference>
<reference evidence="2 3" key="1">
    <citation type="submission" date="2023-06" db="EMBL/GenBank/DDBJ databases">
        <authorList>
            <person name="Oyuntsetseg B."/>
            <person name="Kim S.B."/>
        </authorList>
    </citation>
    <scope>NUCLEOTIDE SEQUENCE [LARGE SCALE GENOMIC DNA]</scope>
    <source>
        <strain evidence="2 3">2-15</strain>
    </source>
</reference>
<feature type="region of interest" description="Disordered" evidence="1">
    <location>
        <begin position="1"/>
        <end position="62"/>
    </location>
</feature>
<evidence type="ECO:0000313" key="2">
    <source>
        <dbReference type="EMBL" id="WIX81094.1"/>
    </source>
</evidence>
<dbReference type="KEGG" id="acab:QRX50_10165"/>
<organism evidence="2 3">
    <name type="scientific">Amycolatopsis carbonis</name>
    <dbReference type="NCBI Taxonomy" id="715471"/>
    <lineage>
        <taxon>Bacteria</taxon>
        <taxon>Bacillati</taxon>
        <taxon>Actinomycetota</taxon>
        <taxon>Actinomycetes</taxon>
        <taxon>Pseudonocardiales</taxon>
        <taxon>Pseudonocardiaceae</taxon>
        <taxon>Amycolatopsis</taxon>
    </lineage>
</organism>
<evidence type="ECO:0000256" key="1">
    <source>
        <dbReference type="SAM" id="MobiDB-lite"/>
    </source>
</evidence>
<name>A0A9Y2IKL7_9PSEU</name>